<evidence type="ECO:0000313" key="7">
    <source>
        <dbReference type="EMBL" id="VFR34428.1"/>
    </source>
</evidence>
<gene>
    <name evidence="7" type="ORF">BER1_1865</name>
</gene>
<dbReference type="Gene3D" id="3.40.50.150">
    <property type="entry name" value="Vaccinia Virus protein VP39"/>
    <property type="match status" value="1"/>
</dbReference>
<feature type="compositionally biased region" description="Basic and acidic residues" evidence="5">
    <location>
        <begin position="21"/>
        <end position="31"/>
    </location>
</feature>
<name>A0A484Q7R3_9ZZZZ</name>
<dbReference type="InterPro" id="IPR049560">
    <property type="entry name" value="MeTrfase_RsmB-F_NOP2_cat"/>
</dbReference>
<keyword evidence="4" id="KW-0694">RNA-binding</keyword>
<organism evidence="7">
    <name type="scientific">plant metagenome</name>
    <dbReference type="NCBI Taxonomy" id="1297885"/>
    <lineage>
        <taxon>unclassified sequences</taxon>
        <taxon>metagenomes</taxon>
        <taxon>organismal metagenomes</taxon>
    </lineage>
</organism>
<feature type="compositionally biased region" description="Low complexity" evidence="5">
    <location>
        <begin position="239"/>
        <end position="255"/>
    </location>
</feature>
<dbReference type="GO" id="GO:0003723">
    <property type="term" value="F:RNA binding"/>
    <property type="evidence" value="ECO:0007669"/>
    <property type="project" value="UniProtKB-KW"/>
</dbReference>
<feature type="compositionally biased region" description="Basic and acidic residues" evidence="5">
    <location>
        <begin position="229"/>
        <end position="238"/>
    </location>
</feature>
<dbReference type="AlphaFoldDB" id="A0A484Q7R3"/>
<proteinExistence type="predicted"/>
<sequence length="747" mass="80770">MSTRKPSDAPRRGGSLSAFKAARDTSGRESSPRAPSRPAPRDEAAAPAPRRSAGLPPPAQARGDRPVRENRQERPARGEWENRQPRDGRPAGDSRPQHDGRPARDGGASWENRPAREGRPAGDSRPPRDSRPSHDNRPPRDNHSSGDSRGNWEPRGGQDASRGRPARGNDRGRDDRNGRGGNDRNQGGGYRGGDAHRNDRAGASRGGPPQARAAMPPARGAWTAPRNVDAAEQRDFASRDAAPQDARPAAPQRPRLAPAAWRLEQLRDVLETVLTWEYPADASLSHWLRAHPKLGVRDRAELAEAVYDILRNLRRYRQFGESGVGHAVRRLAILGLYNTGNAEAVKAVLTPPEQEWLARVTSIDLDTLPPAVRDSLPDWLDERLALLPDAQPLRESLNQQADLDLRVNPMKAERDEMLAALVKGMPQHNPRPTPYSPWGIRMSGRPPLNRWPQFEHGLIEVQDEGSQLLAALVAPKRGEMVIDFCAGAGGKTLLLGALMRSTGRLYAFDVSAARLARGKPRLARSGLSNVVPVAIDGENDVRVKRLAGKAQRVLVDAPCSGMGTLRRNPDLKWRQSVQALHELCALQKRILESAARCVAPGGRLIYATCSLLPEENEEQVRAFLARHPEFVQRDAGEILAARAPDLTLDGPFLKLRPDVHGTDGFFAAVLERVKPASGKGGAEAAAGVAAAAEAEAVIEAASATASEAVNEDTLDGDTAGVEPDATPDEAAPVADAGEQPDTPPRDV</sequence>
<dbReference type="InterPro" id="IPR029063">
    <property type="entry name" value="SAM-dependent_MTases_sf"/>
</dbReference>
<dbReference type="SUPFAM" id="SSF53335">
    <property type="entry name" value="S-adenosyl-L-methionine-dependent methyltransferases"/>
    <property type="match status" value="1"/>
</dbReference>
<keyword evidence="3" id="KW-0949">S-adenosyl-L-methionine</keyword>
<dbReference type="GO" id="GO:0001510">
    <property type="term" value="P:RNA methylation"/>
    <property type="evidence" value="ECO:0007669"/>
    <property type="project" value="InterPro"/>
</dbReference>
<evidence type="ECO:0000256" key="2">
    <source>
        <dbReference type="ARBA" id="ARBA00022679"/>
    </source>
</evidence>
<reference evidence="7" key="1">
    <citation type="submission" date="2019-03" db="EMBL/GenBank/DDBJ databases">
        <authorList>
            <person name="Danneels B."/>
        </authorList>
    </citation>
    <scope>NUCLEOTIDE SEQUENCE</scope>
</reference>
<dbReference type="PROSITE" id="PS51686">
    <property type="entry name" value="SAM_MT_RSMB_NOP"/>
    <property type="match status" value="1"/>
</dbReference>
<feature type="domain" description="SAM-dependent MTase RsmB/NOP-type" evidence="6">
    <location>
        <begin position="393"/>
        <end position="673"/>
    </location>
</feature>
<dbReference type="PANTHER" id="PTHR22807:SF53">
    <property type="entry name" value="RIBOSOMAL RNA SMALL SUBUNIT METHYLTRANSFERASE B-RELATED"/>
    <property type="match status" value="1"/>
</dbReference>
<dbReference type="InterPro" id="IPR023267">
    <property type="entry name" value="RCMT"/>
</dbReference>
<dbReference type="EMBL" id="CAADIE010000003">
    <property type="protein sequence ID" value="VFR34428.1"/>
    <property type="molecule type" value="Genomic_DNA"/>
</dbReference>
<protein>
    <submittedName>
        <fullName evidence="7">Ribosomal RNA small subunit methyltransferase B</fullName>
        <ecNumber evidence="7">2.1.1.-</ecNumber>
    </submittedName>
</protein>
<feature type="compositionally biased region" description="Basic and acidic residues" evidence="5">
    <location>
        <begin position="1"/>
        <end position="11"/>
    </location>
</feature>
<dbReference type="GO" id="GO:0008173">
    <property type="term" value="F:RNA methyltransferase activity"/>
    <property type="evidence" value="ECO:0007669"/>
    <property type="project" value="InterPro"/>
</dbReference>
<dbReference type="CDD" id="cd02440">
    <property type="entry name" value="AdoMet_MTases"/>
    <property type="match status" value="1"/>
</dbReference>
<feature type="region of interest" description="Disordered" evidence="5">
    <location>
        <begin position="1"/>
        <end position="255"/>
    </location>
</feature>
<accession>A0A484Q7R3</accession>
<feature type="compositionally biased region" description="Low complexity" evidence="5">
    <location>
        <begin position="206"/>
        <end position="221"/>
    </location>
</feature>
<evidence type="ECO:0000256" key="3">
    <source>
        <dbReference type="ARBA" id="ARBA00022691"/>
    </source>
</evidence>
<evidence type="ECO:0000256" key="1">
    <source>
        <dbReference type="ARBA" id="ARBA00022603"/>
    </source>
</evidence>
<dbReference type="Pfam" id="PF01189">
    <property type="entry name" value="Methyltr_RsmB-F"/>
    <property type="match status" value="1"/>
</dbReference>
<feature type="compositionally biased region" description="Basic and acidic residues" evidence="5">
    <location>
        <begin position="113"/>
        <end position="152"/>
    </location>
</feature>
<feature type="region of interest" description="Disordered" evidence="5">
    <location>
        <begin position="703"/>
        <end position="747"/>
    </location>
</feature>
<feature type="compositionally biased region" description="Low complexity" evidence="5">
    <location>
        <begin position="45"/>
        <end position="54"/>
    </location>
</feature>
<keyword evidence="2 7" id="KW-0808">Transferase</keyword>
<evidence type="ECO:0000256" key="5">
    <source>
        <dbReference type="SAM" id="MobiDB-lite"/>
    </source>
</evidence>
<feature type="compositionally biased region" description="Basic and acidic residues" evidence="5">
    <location>
        <begin position="62"/>
        <end position="104"/>
    </location>
</feature>
<evidence type="ECO:0000256" key="4">
    <source>
        <dbReference type="ARBA" id="ARBA00022884"/>
    </source>
</evidence>
<feature type="compositionally biased region" description="Basic and acidic residues" evidence="5">
    <location>
        <begin position="167"/>
        <end position="182"/>
    </location>
</feature>
<dbReference type="PRINTS" id="PR02008">
    <property type="entry name" value="RCMTFAMILY"/>
</dbReference>
<dbReference type="PANTHER" id="PTHR22807">
    <property type="entry name" value="NOP2 YEAST -RELATED NOL1/NOP2/FMU SUN DOMAIN-CONTAINING"/>
    <property type="match status" value="1"/>
</dbReference>
<dbReference type="InterPro" id="IPR001678">
    <property type="entry name" value="MeTrfase_RsmB-F_NOP2_dom"/>
</dbReference>
<keyword evidence="1 7" id="KW-0489">Methyltransferase</keyword>
<evidence type="ECO:0000259" key="6">
    <source>
        <dbReference type="PROSITE" id="PS51686"/>
    </source>
</evidence>
<dbReference type="EC" id="2.1.1.-" evidence="7"/>
<feature type="compositionally biased region" description="Basic and acidic residues" evidence="5">
    <location>
        <begin position="193"/>
        <end position="202"/>
    </location>
</feature>